<feature type="transmembrane region" description="Helical" evidence="7">
    <location>
        <begin position="95"/>
        <end position="117"/>
    </location>
</feature>
<feature type="transmembrane region" description="Helical" evidence="7">
    <location>
        <begin position="371"/>
        <end position="390"/>
    </location>
</feature>
<feature type="transmembrane region" description="Helical" evidence="7">
    <location>
        <begin position="20"/>
        <end position="40"/>
    </location>
</feature>
<feature type="transmembrane region" description="Helical" evidence="7">
    <location>
        <begin position="245"/>
        <end position="266"/>
    </location>
</feature>
<feature type="transmembrane region" description="Helical" evidence="7">
    <location>
        <begin position="278"/>
        <end position="300"/>
    </location>
</feature>
<sequence>MHACKYRERSDEEPPHSGGVLEVFLVFLRLGFTAFGGPAAHIGYFREAFVLRRRWLSEADFAALIALCQFLPGPGSSQAGFAIGVQRTGGIGGGIAAFLGFTAPSAVIMTALATALASGAGALQGPVAAGALHGLKLTAVAVVAHAVWGMARLLTPDRARATIALAALAIVTPGGVATQLLAIGAGGLLGLVACRDAAANGAPAIGRGPVSRRAGTVALAAFAGLFLLLPAAASLWGGGFSLFSAFYRTGSLVFGGGHVVLPLLQAEVAAPAGVAPDVFLTGYALAQAMPGPMFAFAAWLGALMPSPPTGALGAALAVLAIFLPGQLLVFGTLPFWTRLRANPRAAAAMAGANAAVVGILGAALYQPLWTSAIFTPRDFVLAVAGFLLLAVWKVPPWSVALAGAGASALLALLAV</sequence>
<dbReference type="Proteomes" id="UP001595704">
    <property type="component" value="Unassembled WGS sequence"/>
</dbReference>
<evidence type="ECO:0000256" key="2">
    <source>
        <dbReference type="ARBA" id="ARBA00005262"/>
    </source>
</evidence>
<accession>A0ABV7UMN3</accession>
<keyword evidence="5 7" id="KW-1133">Transmembrane helix</keyword>
<dbReference type="NCBIfam" id="TIGR00937">
    <property type="entry name" value="2A51"/>
    <property type="match status" value="1"/>
</dbReference>
<feature type="transmembrane region" description="Helical" evidence="7">
    <location>
        <begin position="214"/>
        <end position="233"/>
    </location>
</feature>
<evidence type="ECO:0000256" key="4">
    <source>
        <dbReference type="ARBA" id="ARBA00022692"/>
    </source>
</evidence>
<proteinExistence type="inferred from homology"/>
<evidence type="ECO:0000256" key="3">
    <source>
        <dbReference type="ARBA" id="ARBA00022475"/>
    </source>
</evidence>
<dbReference type="RefSeq" id="WP_191318912.1">
    <property type="nucleotide sequence ID" value="NZ_BNCG01000004.1"/>
</dbReference>
<keyword evidence="6 7" id="KW-0472">Membrane</keyword>
<dbReference type="Pfam" id="PF02417">
    <property type="entry name" value="Chromate_transp"/>
    <property type="match status" value="2"/>
</dbReference>
<keyword evidence="9" id="KW-1185">Reference proteome</keyword>
<dbReference type="PANTHER" id="PTHR33567:SF3">
    <property type="entry name" value="CHROMATE ION TRANSPORTER (EUROFUNG)"/>
    <property type="match status" value="1"/>
</dbReference>
<evidence type="ECO:0000313" key="8">
    <source>
        <dbReference type="EMBL" id="MFC3639788.1"/>
    </source>
</evidence>
<feature type="transmembrane region" description="Helical" evidence="7">
    <location>
        <begin position="163"/>
        <end position="193"/>
    </location>
</feature>
<evidence type="ECO:0000256" key="6">
    <source>
        <dbReference type="ARBA" id="ARBA00023136"/>
    </source>
</evidence>
<organism evidence="8 9">
    <name type="scientific">Camelimonas fluminis</name>
    <dbReference type="NCBI Taxonomy" id="1576911"/>
    <lineage>
        <taxon>Bacteria</taxon>
        <taxon>Pseudomonadati</taxon>
        <taxon>Pseudomonadota</taxon>
        <taxon>Alphaproteobacteria</taxon>
        <taxon>Hyphomicrobiales</taxon>
        <taxon>Chelatococcaceae</taxon>
        <taxon>Camelimonas</taxon>
    </lineage>
</organism>
<protein>
    <submittedName>
        <fullName evidence="8">Chromate efflux transporter</fullName>
    </submittedName>
</protein>
<name>A0ABV7UMN3_9HYPH</name>
<evidence type="ECO:0000313" key="9">
    <source>
        <dbReference type="Proteomes" id="UP001595704"/>
    </source>
</evidence>
<evidence type="ECO:0000256" key="7">
    <source>
        <dbReference type="SAM" id="Phobius"/>
    </source>
</evidence>
<feature type="transmembrane region" description="Helical" evidence="7">
    <location>
        <begin position="345"/>
        <end position="365"/>
    </location>
</feature>
<comment type="similarity">
    <text evidence="2">Belongs to the chromate ion transporter (CHR) (TC 2.A.51) family.</text>
</comment>
<dbReference type="EMBL" id="JBHRYC010000098">
    <property type="protein sequence ID" value="MFC3639788.1"/>
    <property type="molecule type" value="Genomic_DNA"/>
</dbReference>
<reference evidence="9" key="1">
    <citation type="journal article" date="2019" name="Int. J. Syst. Evol. Microbiol.">
        <title>The Global Catalogue of Microorganisms (GCM) 10K type strain sequencing project: providing services to taxonomists for standard genome sequencing and annotation.</title>
        <authorList>
            <consortium name="The Broad Institute Genomics Platform"/>
            <consortium name="The Broad Institute Genome Sequencing Center for Infectious Disease"/>
            <person name="Wu L."/>
            <person name="Ma J."/>
        </authorList>
    </citation>
    <scope>NUCLEOTIDE SEQUENCE [LARGE SCALE GENOMIC DNA]</scope>
    <source>
        <strain evidence="9">KCTC 42282</strain>
    </source>
</reference>
<gene>
    <name evidence="8" type="primary">chrA</name>
    <name evidence="8" type="ORF">ACFONL_20815</name>
</gene>
<feature type="transmembrane region" description="Helical" evidence="7">
    <location>
        <begin position="312"/>
        <end position="333"/>
    </location>
</feature>
<comment type="caution">
    <text evidence="8">The sequence shown here is derived from an EMBL/GenBank/DDBJ whole genome shotgun (WGS) entry which is preliminary data.</text>
</comment>
<dbReference type="PIRSF" id="PIRSF004810">
    <property type="entry name" value="ChrA"/>
    <property type="match status" value="1"/>
</dbReference>
<feature type="transmembrane region" description="Helical" evidence="7">
    <location>
        <begin position="129"/>
        <end position="151"/>
    </location>
</feature>
<keyword evidence="4 7" id="KW-0812">Transmembrane</keyword>
<evidence type="ECO:0000256" key="5">
    <source>
        <dbReference type="ARBA" id="ARBA00022989"/>
    </source>
</evidence>
<comment type="subcellular location">
    <subcellularLocation>
        <location evidence="1">Cell membrane</location>
        <topology evidence="1">Multi-pass membrane protein</topology>
    </subcellularLocation>
</comment>
<dbReference type="PANTHER" id="PTHR33567">
    <property type="entry name" value="CHROMATE ION TRANSPORTER (EUROFUNG)"/>
    <property type="match status" value="1"/>
</dbReference>
<evidence type="ECO:0000256" key="1">
    <source>
        <dbReference type="ARBA" id="ARBA00004651"/>
    </source>
</evidence>
<dbReference type="InterPro" id="IPR003370">
    <property type="entry name" value="Chromate_transpt"/>
</dbReference>
<keyword evidence="3" id="KW-1003">Cell membrane</keyword>
<dbReference type="InterPro" id="IPR014047">
    <property type="entry name" value="Chr_Tranpt_l_chain"/>
</dbReference>